<dbReference type="AlphaFoldDB" id="A0A7Z2GQU9"/>
<gene>
    <name evidence="13" type="ORF">FAZ98_30250</name>
</gene>
<comment type="subcellular location">
    <subcellularLocation>
        <location evidence="1">Cell outer membrane</location>
        <topology evidence="1">Multi-pass membrane protein</topology>
    </subcellularLocation>
</comment>
<evidence type="ECO:0000313" key="13">
    <source>
        <dbReference type="EMBL" id="QGZ66101.1"/>
    </source>
</evidence>
<dbReference type="PANTHER" id="PTHR34501:SF9">
    <property type="entry name" value="MAJOR OUTER MEMBRANE PROTEIN P.IA"/>
    <property type="match status" value="1"/>
</dbReference>
<name>A0A7Z2GQU9_9BURK</name>
<feature type="signal peptide" evidence="11">
    <location>
        <begin position="1"/>
        <end position="34"/>
    </location>
</feature>
<evidence type="ECO:0000256" key="3">
    <source>
        <dbReference type="ARBA" id="ARBA00022448"/>
    </source>
</evidence>
<dbReference type="Proteomes" id="UP000433577">
    <property type="component" value="Chromosome 4"/>
</dbReference>
<evidence type="ECO:0000256" key="4">
    <source>
        <dbReference type="ARBA" id="ARBA00022452"/>
    </source>
</evidence>
<dbReference type="GO" id="GO:0034220">
    <property type="term" value="P:monoatomic ion transmembrane transport"/>
    <property type="evidence" value="ECO:0007669"/>
    <property type="project" value="InterPro"/>
</dbReference>
<dbReference type="Gene3D" id="2.40.160.10">
    <property type="entry name" value="Porin"/>
    <property type="match status" value="1"/>
</dbReference>
<dbReference type="PANTHER" id="PTHR34501">
    <property type="entry name" value="PROTEIN YDDL-RELATED"/>
    <property type="match status" value="1"/>
</dbReference>
<keyword evidence="6 11" id="KW-0732">Signal</keyword>
<dbReference type="GO" id="GO:0015288">
    <property type="term" value="F:porin activity"/>
    <property type="evidence" value="ECO:0007669"/>
    <property type="project" value="UniProtKB-KW"/>
</dbReference>
<keyword evidence="9" id="KW-0472">Membrane</keyword>
<dbReference type="InterPro" id="IPR002299">
    <property type="entry name" value="Porin_Neis"/>
</dbReference>
<reference evidence="13 14" key="1">
    <citation type="submission" date="2019-12" db="EMBL/GenBank/DDBJ databases">
        <title>Paraburkholderia acidiphila 7Q-K02 sp. nov and Paraburkholderia acidisoli DHF22 sp. nov., two strains isolated from forest soil.</title>
        <authorList>
            <person name="Gao Z."/>
            <person name="Qiu L."/>
        </authorList>
    </citation>
    <scope>NUCLEOTIDE SEQUENCE [LARGE SCALE GENOMIC DNA]</scope>
    <source>
        <strain evidence="13 14">DHF22</strain>
    </source>
</reference>
<keyword evidence="14" id="KW-1185">Reference proteome</keyword>
<dbReference type="EMBL" id="CP046916">
    <property type="protein sequence ID" value="QGZ66101.1"/>
    <property type="molecule type" value="Genomic_DNA"/>
</dbReference>
<evidence type="ECO:0000256" key="5">
    <source>
        <dbReference type="ARBA" id="ARBA00022692"/>
    </source>
</evidence>
<keyword evidence="5" id="KW-0812">Transmembrane</keyword>
<evidence type="ECO:0000313" key="14">
    <source>
        <dbReference type="Proteomes" id="UP000433577"/>
    </source>
</evidence>
<dbReference type="PRINTS" id="PR00182">
    <property type="entry name" value="ECOLNEIPORIN"/>
</dbReference>
<dbReference type="InterPro" id="IPR001702">
    <property type="entry name" value="Porin_Gram-ve"/>
</dbReference>
<evidence type="ECO:0000256" key="10">
    <source>
        <dbReference type="ARBA" id="ARBA00023237"/>
    </source>
</evidence>
<comment type="subunit">
    <text evidence="2">Homotrimer.</text>
</comment>
<evidence type="ECO:0000256" key="9">
    <source>
        <dbReference type="ARBA" id="ARBA00023136"/>
    </source>
</evidence>
<evidence type="ECO:0000259" key="12">
    <source>
        <dbReference type="Pfam" id="PF13609"/>
    </source>
</evidence>
<accession>A0A7Z2GQU9</accession>
<keyword evidence="4" id="KW-1134">Transmembrane beta strand</keyword>
<keyword evidence="8" id="KW-0626">Porin</keyword>
<dbReference type="CDD" id="cd00342">
    <property type="entry name" value="gram_neg_porins"/>
    <property type="match status" value="1"/>
</dbReference>
<dbReference type="GO" id="GO:0009279">
    <property type="term" value="C:cell outer membrane"/>
    <property type="evidence" value="ECO:0007669"/>
    <property type="project" value="UniProtKB-SubCell"/>
</dbReference>
<dbReference type="InterPro" id="IPR033900">
    <property type="entry name" value="Gram_neg_porin_domain"/>
</dbReference>
<keyword evidence="7" id="KW-0406">Ion transport</keyword>
<dbReference type="RefSeq" id="WP_158957219.1">
    <property type="nucleotide sequence ID" value="NZ_CP046916.1"/>
</dbReference>
<dbReference type="Pfam" id="PF13609">
    <property type="entry name" value="Porin_4"/>
    <property type="match status" value="1"/>
</dbReference>
<dbReference type="InterPro" id="IPR050298">
    <property type="entry name" value="Gram-neg_bact_OMP"/>
</dbReference>
<evidence type="ECO:0000256" key="2">
    <source>
        <dbReference type="ARBA" id="ARBA00011233"/>
    </source>
</evidence>
<feature type="chain" id="PRO_5030737970" evidence="11">
    <location>
        <begin position="35"/>
        <end position="383"/>
    </location>
</feature>
<evidence type="ECO:0000256" key="6">
    <source>
        <dbReference type="ARBA" id="ARBA00022729"/>
    </source>
</evidence>
<feature type="domain" description="Porin" evidence="12">
    <location>
        <begin position="21"/>
        <end position="352"/>
    </location>
</feature>
<dbReference type="SUPFAM" id="SSF56935">
    <property type="entry name" value="Porins"/>
    <property type="match status" value="1"/>
</dbReference>
<protein>
    <submittedName>
        <fullName evidence="13">Porin</fullName>
    </submittedName>
</protein>
<proteinExistence type="predicted"/>
<keyword evidence="3" id="KW-0813">Transport</keyword>
<dbReference type="InterPro" id="IPR023614">
    <property type="entry name" value="Porin_dom_sf"/>
</dbReference>
<dbReference type="KEGG" id="pacs:FAZ98_30250"/>
<dbReference type="OrthoDB" id="8982743at2"/>
<keyword evidence="10" id="KW-0998">Cell outer membrane</keyword>
<evidence type="ECO:0000256" key="11">
    <source>
        <dbReference type="SAM" id="SignalP"/>
    </source>
</evidence>
<organism evidence="13 14">
    <name type="scientific">Paraburkholderia acidisoli</name>
    <dbReference type="NCBI Taxonomy" id="2571748"/>
    <lineage>
        <taxon>Bacteria</taxon>
        <taxon>Pseudomonadati</taxon>
        <taxon>Pseudomonadota</taxon>
        <taxon>Betaproteobacteria</taxon>
        <taxon>Burkholderiales</taxon>
        <taxon>Burkholderiaceae</taxon>
        <taxon>Paraburkholderia</taxon>
    </lineage>
</organism>
<sequence>MKTRRLKATGTLAPKRSLLLAAACLSLAPLAAHAQSSVTLYGVISVGIGYTSNQGGKSLVSLVNGPTYPARFGFKGREDLGGGYAAIFTLENGFSIGSGALAQGGKLFGRQSWVGLQSDKYGTVTMGRQYDEMAQQLVWSEAAARFASFYAAHIGDSDNIFDTLRQNNTVRYASPNIHGLSFAGQYSFSNSTSFADNRAYSVGASYQRGPLRLGVAMLQNDNPASTTNTNGAISDSYGFTSPFTRSDNNALVAQQRAVAFAAGYDLGFANVAMNYSNVLFKYQDSTGRRVQNVEVVIDKRFLPDLLAGIGYTYTTSQTSGGTNGHYNQLNAGVVYSLSKRTDLIGTVSYQRAGGAAKQAEIFTTSLSSSKNETAAVAALRVKF</sequence>
<evidence type="ECO:0000256" key="7">
    <source>
        <dbReference type="ARBA" id="ARBA00023065"/>
    </source>
</evidence>
<evidence type="ECO:0000256" key="8">
    <source>
        <dbReference type="ARBA" id="ARBA00023114"/>
    </source>
</evidence>
<dbReference type="PRINTS" id="PR00184">
    <property type="entry name" value="NEISSPPORIN"/>
</dbReference>
<dbReference type="GO" id="GO:0046930">
    <property type="term" value="C:pore complex"/>
    <property type="evidence" value="ECO:0007669"/>
    <property type="project" value="UniProtKB-KW"/>
</dbReference>
<evidence type="ECO:0000256" key="1">
    <source>
        <dbReference type="ARBA" id="ARBA00004571"/>
    </source>
</evidence>